<dbReference type="AlphaFoldDB" id="A0A4R8MNR0"/>
<name>A0A4R8MNR0_LEPME</name>
<sequence>MKQIDLVFRMLLGIVFILFGISKFYAFMPTPPMSPAAANFIAAIISTGYLWQLVGFLEICGGLLVIYQKTTVPGLMILAPITVNITFYLGFLQYTIGPAPFIMILFLLSSISFLAWERRKQWLTLFYNQSP</sequence>
<keyword evidence="2 5" id="KW-0812">Transmembrane</keyword>
<evidence type="ECO:0000313" key="6">
    <source>
        <dbReference type="EMBL" id="TDY67731.1"/>
    </source>
</evidence>
<feature type="transmembrane region" description="Helical" evidence="5">
    <location>
        <begin position="7"/>
        <end position="28"/>
    </location>
</feature>
<keyword evidence="3 5" id="KW-1133">Transmembrane helix</keyword>
<dbReference type="OrthoDB" id="343150at2"/>
<organism evidence="6 7">
    <name type="scientific">Leptospira meyeri</name>
    <dbReference type="NCBI Taxonomy" id="29508"/>
    <lineage>
        <taxon>Bacteria</taxon>
        <taxon>Pseudomonadati</taxon>
        <taxon>Spirochaetota</taxon>
        <taxon>Spirochaetia</taxon>
        <taxon>Leptospirales</taxon>
        <taxon>Leptospiraceae</taxon>
        <taxon>Leptospira</taxon>
    </lineage>
</organism>
<keyword evidence="4 5" id="KW-0472">Membrane</keyword>
<feature type="transmembrane region" description="Helical" evidence="5">
    <location>
        <begin position="98"/>
        <end position="116"/>
    </location>
</feature>
<reference evidence="6 7" key="1">
    <citation type="submission" date="2019-03" db="EMBL/GenBank/DDBJ databases">
        <title>Genomic Encyclopedia of Archaeal and Bacterial Type Strains, Phase II (KMG-II): from individual species to whole genera.</title>
        <authorList>
            <person name="Goeker M."/>
        </authorList>
    </citation>
    <scope>NUCLEOTIDE SEQUENCE [LARGE SCALE GENOMIC DNA]</scope>
    <source>
        <strain evidence="6 7">DSM 21537</strain>
    </source>
</reference>
<dbReference type="Pfam" id="PF07681">
    <property type="entry name" value="DoxX"/>
    <property type="match status" value="1"/>
</dbReference>
<proteinExistence type="predicted"/>
<feature type="transmembrane region" description="Helical" evidence="5">
    <location>
        <begin position="40"/>
        <end position="67"/>
    </location>
</feature>
<keyword evidence="7" id="KW-1185">Reference proteome</keyword>
<comment type="caution">
    <text evidence="6">The sequence shown here is derived from an EMBL/GenBank/DDBJ whole genome shotgun (WGS) entry which is preliminary data.</text>
</comment>
<protein>
    <submittedName>
        <fullName evidence="6">DoxX-like protein</fullName>
    </submittedName>
</protein>
<feature type="transmembrane region" description="Helical" evidence="5">
    <location>
        <begin position="74"/>
        <end position="92"/>
    </location>
</feature>
<evidence type="ECO:0000256" key="2">
    <source>
        <dbReference type="ARBA" id="ARBA00022692"/>
    </source>
</evidence>
<dbReference type="InterPro" id="IPR032808">
    <property type="entry name" value="DoxX"/>
</dbReference>
<dbReference type="GeneID" id="79828548"/>
<evidence type="ECO:0000256" key="1">
    <source>
        <dbReference type="ARBA" id="ARBA00004141"/>
    </source>
</evidence>
<evidence type="ECO:0000256" key="5">
    <source>
        <dbReference type="SAM" id="Phobius"/>
    </source>
</evidence>
<dbReference type="RefSeq" id="WP_004786055.1">
    <property type="nucleotide sequence ID" value="NZ_SORO01000003.1"/>
</dbReference>
<comment type="subcellular location">
    <subcellularLocation>
        <location evidence="1">Membrane</location>
        <topology evidence="1">Multi-pass membrane protein</topology>
    </subcellularLocation>
</comment>
<dbReference type="EMBL" id="SORO01000003">
    <property type="protein sequence ID" value="TDY67731.1"/>
    <property type="molecule type" value="Genomic_DNA"/>
</dbReference>
<dbReference type="GO" id="GO:0016020">
    <property type="term" value="C:membrane"/>
    <property type="evidence" value="ECO:0007669"/>
    <property type="project" value="UniProtKB-SubCell"/>
</dbReference>
<evidence type="ECO:0000256" key="4">
    <source>
        <dbReference type="ARBA" id="ARBA00023136"/>
    </source>
</evidence>
<evidence type="ECO:0000256" key="3">
    <source>
        <dbReference type="ARBA" id="ARBA00022989"/>
    </source>
</evidence>
<dbReference type="STRING" id="1193051.LEP1GSC017_0491"/>
<accession>A0A4R8MNR0</accession>
<evidence type="ECO:0000313" key="7">
    <source>
        <dbReference type="Proteomes" id="UP000294684"/>
    </source>
</evidence>
<gene>
    <name evidence="6" type="ORF">CLV96_3281</name>
</gene>
<dbReference type="Proteomes" id="UP000294684">
    <property type="component" value="Unassembled WGS sequence"/>
</dbReference>